<dbReference type="SUPFAM" id="SSF101887">
    <property type="entry name" value="Apyrase"/>
    <property type="match status" value="1"/>
</dbReference>
<dbReference type="PANTHER" id="PTHR13023">
    <property type="entry name" value="APYRASE"/>
    <property type="match status" value="1"/>
</dbReference>
<feature type="non-terminal residue" evidence="8">
    <location>
        <position position="537"/>
    </location>
</feature>
<evidence type="ECO:0000256" key="4">
    <source>
        <dbReference type="ARBA" id="ARBA00022837"/>
    </source>
</evidence>
<feature type="binding site" evidence="6">
    <location>
        <position position="170"/>
    </location>
    <ligand>
        <name>Ca(2+)</name>
        <dbReference type="ChEBI" id="CHEBI:29108"/>
    </ligand>
</feature>
<dbReference type="OrthoDB" id="25028at2759"/>
<accession>A0A813EZA9</accession>
<keyword evidence="3" id="KW-0378">Hydrolase</keyword>
<keyword evidence="7" id="KW-0175">Coiled coil</keyword>
<keyword evidence="9" id="KW-1185">Reference proteome</keyword>
<evidence type="ECO:0000256" key="1">
    <source>
        <dbReference type="ARBA" id="ARBA00001913"/>
    </source>
</evidence>
<dbReference type="InterPro" id="IPR028172">
    <property type="entry name" value="FT20"/>
</dbReference>
<proteinExistence type="inferred from homology"/>
<dbReference type="Pfam" id="PF14931">
    <property type="entry name" value="IFT20"/>
    <property type="match status" value="1"/>
</dbReference>
<comment type="cofactor">
    <cofactor evidence="1 6">
        <name>Ca(2+)</name>
        <dbReference type="ChEBI" id="CHEBI:29108"/>
    </cofactor>
</comment>
<reference evidence="8" key="1">
    <citation type="submission" date="2021-02" db="EMBL/GenBank/DDBJ databases">
        <authorList>
            <person name="Dougan E. K."/>
            <person name="Rhodes N."/>
            <person name="Thang M."/>
            <person name="Chan C."/>
        </authorList>
    </citation>
    <scope>NUCLEOTIDE SEQUENCE</scope>
</reference>
<dbReference type="InterPro" id="IPR036258">
    <property type="entry name" value="Apyrase_sf"/>
</dbReference>
<dbReference type="EMBL" id="CAJNNV010017644">
    <property type="protein sequence ID" value="CAE8605300.1"/>
    <property type="molecule type" value="Genomic_DNA"/>
</dbReference>
<feature type="binding site" evidence="6">
    <location>
        <position position="349"/>
    </location>
    <ligand>
        <name>Ca(2+)</name>
        <dbReference type="ChEBI" id="CHEBI:29108"/>
    </ligand>
</feature>
<name>A0A813EZA9_POLGL</name>
<keyword evidence="2 6" id="KW-0479">Metal-binding</keyword>
<feature type="binding site" evidence="6">
    <location>
        <position position="287"/>
    </location>
    <ligand>
        <name>Ca(2+)</name>
        <dbReference type="ChEBI" id="CHEBI:29108"/>
    </ligand>
</feature>
<dbReference type="PANTHER" id="PTHR13023:SF3">
    <property type="entry name" value="SOLUBLE CALCIUM-ACTIVATED NUCLEOTIDASE 1"/>
    <property type="match status" value="1"/>
</dbReference>
<dbReference type="Gene3D" id="2.120.10.100">
    <property type="entry name" value="Apyrase"/>
    <property type="match status" value="1"/>
</dbReference>
<dbReference type="Proteomes" id="UP000654075">
    <property type="component" value="Unassembled WGS sequence"/>
</dbReference>
<organism evidence="8 9">
    <name type="scientific">Polarella glacialis</name>
    <name type="common">Dinoflagellate</name>
    <dbReference type="NCBI Taxonomy" id="89957"/>
    <lineage>
        <taxon>Eukaryota</taxon>
        <taxon>Sar</taxon>
        <taxon>Alveolata</taxon>
        <taxon>Dinophyceae</taxon>
        <taxon>Suessiales</taxon>
        <taxon>Suessiaceae</taxon>
        <taxon>Polarella</taxon>
    </lineage>
</organism>
<comment type="caution">
    <text evidence="8">The sequence shown here is derived from an EMBL/GenBank/DDBJ whole genome shotgun (WGS) entry which is preliminary data.</text>
</comment>
<dbReference type="GO" id="GO:0005509">
    <property type="term" value="F:calcium ion binding"/>
    <property type="evidence" value="ECO:0007669"/>
    <property type="project" value="InterPro"/>
</dbReference>
<dbReference type="GO" id="GO:0030166">
    <property type="term" value="P:proteoglycan biosynthetic process"/>
    <property type="evidence" value="ECO:0007669"/>
    <property type="project" value="TreeGrafter"/>
</dbReference>
<dbReference type="GO" id="GO:0045134">
    <property type="term" value="F:UDP phosphatase activity"/>
    <property type="evidence" value="ECO:0007669"/>
    <property type="project" value="TreeGrafter"/>
</dbReference>
<feature type="binding site" evidence="6">
    <location>
        <position position="218"/>
    </location>
    <ligand>
        <name>Ca(2+)</name>
        <dbReference type="ChEBI" id="CHEBI:29108"/>
    </ligand>
</feature>
<dbReference type="GO" id="GO:0004382">
    <property type="term" value="F:GDP phosphatase activity"/>
    <property type="evidence" value="ECO:0007669"/>
    <property type="project" value="TreeGrafter"/>
</dbReference>
<keyword evidence="4 6" id="KW-0106">Calcium</keyword>
<protein>
    <submittedName>
        <fullName evidence="8">Uncharacterized protein</fullName>
    </submittedName>
</protein>
<sequence>VLAMAGLGVSVLGASGIALLLAYHVHFVANLRSFEDGQQLAKQQLSHFQDSVSQLTAAILRPGSSVAEVDAGKLVYPAAALEFALAGPSSFLHNNNKSPLSEDGIKQGKVSDLDKASRNARKFSWHSFYRRGVLRAAPEGSRARYTIEWLGTDKLETMISVKNRSMELSDLVMYDGKLFAMCDITGLVFEVDPVKRLAFQRLALPDGNGKVLKPFKSEWATVKDGILLVGSMGREWVGDQGQIEHFDSQWLKSIDKNGRVESLNWRPVYEALRAASNTSSPGYLWHEAVIWDALLRRWLVLPRKASEREPYSPESDETRGTNMLLLASEDFSQIEVLRIGPLEPEWGFAALRKVPGTNDTYMALKVLEVGERTETKVVVFDLSGNMLLDPPFQPVESAKCLQLLITAMADPQVDITFDEDNRIRVMPKEKFKMTEQLELECQGFSEKIQQFGGTVDMLVEILDGEASKIEHEKLRAIGQRNRAEMEAEARRRKEQNMQAMIQEKTAEHERLVFQLNSLEKAEREQKALIEKLSNNEV</sequence>
<evidence type="ECO:0000256" key="6">
    <source>
        <dbReference type="PIRSR" id="PIRSR609283-1"/>
    </source>
</evidence>
<dbReference type="InterPro" id="IPR009283">
    <property type="entry name" value="Apyrase"/>
</dbReference>
<evidence type="ECO:0000256" key="2">
    <source>
        <dbReference type="ARBA" id="ARBA00022723"/>
    </source>
</evidence>
<dbReference type="Pfam" id="PF06079">
    <property type="entry name" value="Apyrase"/>
    <property type="match status" value="1"/>
</dbReference>
<evidence type="ECO:0000256" key="3">
    <source>
        <dbReference type="ARBA" id="ARBA00022801"/>
    </source>
</evidence>
<feature type="coiled-coil region" evidence="7">
    <location>
        <begin position="501"/>
        <end position="535"/>
    </location>
</feature>
<comment type="similarity">
    <text evidence="5">Belongs to the apyrase family.</text>
</comment>
<evidence type="ECO:0000256" key="5">
    <source>
        <dbReference type="ARBA" id="ARBA00025738"/>
    </source>
</evidence>
<gene>
    <name evidence="8" type="ORF">PGLA1383_LOCUS23419</name>
</gene>
<feature type="binding site" evidence="6">
    <location>
        <position position="169"/>
    </location>
    <ligand>
        <name>Ca(2+)</name>
        <dbReference type="ChEBI" id="CHEBI:29108"/>
    </ligand>
</feature>
<evidence type="ECO:0000313" key="8">
    <source>
        <dbReference type="EMBL" id="CAE8605300.1"/>
    </source>
</evidence>
<dbReference type="AlphaFoldDB" id="A0A813EZA9"/>
<evidence type="ECO:0000256" key="7">
    <source>
        <dbReference type="SAM" id="Coils"/>
    </source>
</evidence>
<evidence type="ECO:0000313" key="9">
    <source>
        <dbReference type="Proteomes" id="UP000654075"/>
    </source>
</evidence>